<comment type="subcellular location">
    <subcellularLocation>
        <location evidence="1">Cytoplasm</location>
        <location evidence="1">Cytoskeleton</location>
    </subcellularLocation>
</comment>
<feature type="non-terminal residue" evidence="10">
    <location>
        <position position="756"/>
    </location>
</feature>
<dbReference type="Pfam" id="PF03133">
    <property type="entry name" value="TTL"/>
    <property type="match status" value="1"/>
</dbReference>
<dbReference type="EnsemblMetazoa" id="CapteT181006">
    <property type="protein sequence ID" value="CapteP181006"/>
    <property type="gene ID" value="CapteG181006"/>
</dbReference>
<dbReference type="OMA" id="SHHMGRL"/>
<proteinExistence type="predicted"/>
<dbReference type="InterPro" id="IPR051437">
    <property type="entry name" value="TTLL_monoglycylase"/>
</dbReference>
<dbReference type="InterPro" id="IPR004344">
    <property type="entry name" value="TTL/TTLL_fam"/>
</dbReference>
<evidence type="ECO:0000256" key="7">
    <source>
        <dbReference type="PROSITE-ProRule" id="PRU00409"/>
    </source>
</evidence>
<evidence type="ECO:0000259" key="9">
    <source>
        <dbReference type="PROSITE" id="PS50975"/>
    </source>
</evidence>
<evidence type="ECO:0000256" key="3">
    <source>
        <dbReference type="ARBA" id="ARBA00022598"/>
    </source>
</evidence>
<evidence type="ECO:0000256" key="8">
    <source>
        <dbReference type="SAM" id="MobiDB-lite"/>
    </source>
</evidence>
<keyword evidence="12" id="KW-1185">Reference proteome</keyword>
<keyword evidence="2" id="KW-0963">Cytoplasm</keyword>
<feature type="compositionally biased region" description="Basic and acidic residues" evidence="8">
    <location>
        <begin position="697"/>
        <end position="710"/>
    </location>
</feature>
<keyword evidence="5 7" id="KW-0067">ATP-binding</keyword>
<dbReference type="FunFam" id="3.30.470.20:FF:000032">
    <property type="entry name" value="tubulin monoglycylase TTLL3 isoform X2"/>
    <property type="match status" value="1"/>
</dbReference>
<dbReference type="GO" id="GO:0003341">
    <property type="term" value="P:cilium movement"/>
    <property type="evidence" value="ECO:0007669"/>
    <property type="project" value="TreeGrafter"/>
</dbReference>
<feature type="compositionally biased region" description="Basic residues" evidence="8">
    <location>
        <begin position="69"/>
        <end position="81"/>
    </location>
</feature>
<dbReference type="GO" id="GO:0060271">
    <property type="term" value="P:cilium assembly"/>
    <property type="evidence" value="ECO:0007669"/>
    <property type="project" value="TreeGrafter"/>
</dbReference>
<dbReference type="PANTHER" id="PTHR45870">
    <property type="entry name" value="TUBULIN MONOGLYCYLASE TTLL3"/>
    <property type="match status" value="1"/>
</dbReference>
<gene>
    <name evidence="10" type="ORF">CAPTEDRAFT_181006</name>
</gene>
<dbReference type="PROSITE" id="PS50975">
    <property type="entry name" value="ATP_GRASP"/>
    <property type="match status" value="1"/>
</dbReference>
<dbReference type="PANTHER" id="PTHR45870:SF2">
    <property type="entry name" value="TUBULIN MONOGLYCYLASE TTLL3"/>
    <property type="match status" value="1"/>
</dbReference>
<feature type="region of interest" description="Disordered" evidence="8">
    <location>
        <begin position="69"/>
        <end position="115"/>
    </location>
</feature>
<keyword evidence="4 7" id="KW-0547">Nucleotide-binding</keyword>
<evidence type="ECO:0000256" key="5">
    <source>
        <dbReference type="ARBA" id="ARBA00022840"/>
    </source>
</evidence>
<evidence type="ECO:0000256" key="1">
    <source>
        <dbReference type="ARBA" id="ARBA00004245"/>
    </source>
</evidence>
<protein>
    <recommendedName>
        <fullName evidence="9">ATP-grasp domain-containing protein</fullName>
    </recommendedName>
</protein>
<feature type="compositionally biased region" description="Basic and acidic residues" evidence="8">
    <location>
        <begin position="740"/>
        <end position="756"/>
    </location>
</feature>
<dbReference type="GO" id="GO:0046872">
    <property type="term" value="F:metal ion binding"/>
    <property type="evidence" value="ECO:0007669"/>
    <property type="project" value="InterPro"/>
</dbReference>
<keyword evidence="6" id="KW-0206">Cytoskeleton</keyword>
<evidence type="ECO:0000313" key="10">
    <source>
        <dbReference type="EMBL" id="ELT87730.1"/>
    </source>
</evidence>
<dbReference type="AlphaFoldDB" id="R7T8L2"/>
<reference evidence="11" key="3">
    <citation type="submission" date="2015-06" db="UniProtKB">
        <authorList>
            <consortium name="EnsemblMetazoa"/>
        </authorList>
    </citation>
    <scope>IDENTIFICATION</scope>
</reference>
<feature type="compositionally biased region" description="Acidic residues" evidence="8">
    <location>
        <begin position="86"/>
        <end position="107"/>
    </location>
</feature>
<feature type="region of interest" description="Disordered" evidence="8">
    <location>
        <begin position="1"/>
        <end position="21"/>
    </location>
</feature>
<dbReference type="Gene3D" id="3.30.470.20">
    <property type="entry name" value="ATP-grasp fold, B domain"/>
    <property type="match status" value="1"/>
</dbReference>
<dbReference type="Proteomes" id="UP000014760">
    <property type="component" value="Unassembled WGS sequence"/>
</dbReference>
<dbReference type="GO" id="GO:0005524">
    <property type="term" value="F:ATP binding"/>
    <property type="evidence" value="ECO:0007669"/>
    <property type="project" value="UniProtKB-UniRule"/>
</dbReference>
<dbReference type="EMBL" id="KB312171">
    <property type="protein sequence ID" value="ELT87730.1"/>
    <property type="molecule type" value="Genomic_DNA"/>
</dbReference>
<feature type="region of interest" description="Disordered" evidence="8">
    <location>
        <begin position="697"/>
        <end position="756"/>
    </location>
</feature>
<dbReference type="OrthoDB" id="202825at2759"/>
<keyword evidence="3" id="KW-0436">Ligase</keyword>
<dbReference type="FunCoup" id="R7T8L2">
    <property type="interactions" value="35"/>
</dbReference>
<feature type="compositionally biased region" description="Basic and acidic residues" evidence="8">
    <location>
        <begin position="218"/>
        <end position="229"/>
    </location>
</feature>
<dbReference type="SUPFAM" id="SSF56059">
    <property type="entry name" value="Glutathione synthetase ATP-binding domain-like"/>
    <property type="match status" value="1"/>
</dbReference>
<evidence type="ECO:0000313" key="11">
    <source>
        <dbReference type="EnsemblMetazoa" id="CapteP181006"/>
    </source>
</evidence>
<name>R7T8L2_CAPTE</name>
<feature type="domain" description="ATP-grasp" evidence="9">
    <location>
        <begin position="507"/>
        <end position="551"/>
    </location>
</feature>
<organism evidence="10">
    <name type="scientific">Capitella teleta</name>
    <name type="common">Polychaete worm</name>
    <dbReference type="NCBI Taxonomy" id="283909"/>
    <lineage>
        <taxon>Eukaryota</taxon>
        <taxon>Metazoa</taxon>
        <taxon>Spiralia</taxon>
        <taxon>Lophotrochozoa</taxon>
        <taxon>Annelida</taxon>
        <taxon>Polychaeta</taxon>
        <taxon>Sedentaria</taxon>
        <taxon>Scolecida</taxon>
        <taxon>Capitellidae</taxon>
        <taxon>Capitella</taxon>
    </lineage>
</organism>
<accession>R7T8L2</accession>
<evidence type="ECO:0000256" key="2">
    <source>
        <dbReference type="ARBA" id="ARBA00022490"/>
    </source>
</evidence>
<feature type="region of interest" description="Disordered" evidence="8">
    <location>
        <begin position="218"/>
        <end position="237"/>
    </location>
</feature>
<sequence length="756" mass="86606">MPPVSVSNQNGNKKTNQLNIDRLKNAKQLAEKAIKQKKIFTIQGPYPSLRESLRRRGWVEKFYKMTPHVKKSPRAKRRRQSHAVSDDDNDDDNDDDDDDDDDDDPPDDQNGIYGIMSRIVRNEDPTFIWGVRRDVIDPKKLLKEQIINHYGKASFTTKVGLLLNMRNLPWFDHVDPDTFFPRCYRLSHDEEKQAFIDDYRFTACVSLLKRIKVANDEAGQRPPSCHDPDAPPSCGAKLPRKKEEIPLKWLELSLNQCEKFLTSLTHDDIDDLTDKYTVSDEDWEEFIKCYYKVIHEGATVAGGAEAAEIINRVLDKIRAKSPQFEIDGTKNVWIVKPGAKSRGRGIAIYNKLDEMLKLVSSSVMKKEGKFVVQKYIERPLLVYRTKFDIRQWFMVTDWNPLTLYFYHDCYFRFCSQEFRLDDFDEAIHLSNVAIQKYYENDTARDKHLPKDNIWSNEDFVEYLRKRGCEDVWDSVVSPGMKKAIICSMLCSQDIVEYRKNAFELYGADFMITEDYKPWLIEINSSPTMSPSSKVTQHLCSSVLEDSVKVVLDRKFNKNADLGNWELMYKQQTVTVPPYIGINLSVEGHGIRKPAWANSKKAETINLDLKSSSVKGPLTSGNQLKTQSNSAGFLGNRNQVPATNTMPSNSVMSKSQGTFGTAQRLTKQGAAYNACRRLSQAAQSVSNRLYNHHRTIRKESVSQGHQEKDIEPSCQCFSEGEVTQSSVGTTAPPEEEEEGEERGQEEQEVKADLDEEE</sequence>
<dbReference type="GO" id="GO:0005930">
    <property type="term" value="C:axoneme"/>
    <property type="evidence" value="ECO:0007669"/>
    <property type="project" value="TreeGrafter"/>
</dbReference>
<dbReference type="GO" id="GO:0015630">
    <property type="term" value="C:microtubule cytoskeleton"/>
    <property type="evidence" value="ECO:0007669"/>
    <property type="project" value="TreeGrafter"/>
</dbReference>
<dbReference type="PROSITE" id="PS51221">
    <property type="entry name" value="TTL"/>
    <property type="match status" value="1"/>
</dbReference>
<dbReference type="STRING" id="283909.R7T8L2"/>
<reference evidence="10 12" key="2">
    <citation type="journal article" date="2013" name="Nature">
        <title>Insights into bilaterian evolution from three spiralian genomes.</title>
        <authorList>
            <person name="Simakov O."/>
            <person name="Marletaz F."/>
            <person name="Cho S.J."/>
            <person name="Edsinger-Gonzales E."/>
            <person name="Havlak P."/>
            <person name="Hellsten U."/>
            <person name="Kuo D.H."/>
            <person name="Larsson T."/>
            <person name="Lv J."/>
            <person name="Arendt D."/>
            <person name="Savage R."/>
            <person name="Osoegawa K."/>
            <person name="de Jong P."/>
            <person name="Grimwood J."/>
            <person name="Chapman J.A."/>
            <person name="Shapiro H."/>
            <person name="Aerts A."/>
            <person name="Otillar R.P."/>
            <person name="Terry A.Y."/>
            <person name="Boore J.L."/>
            <person name="Grigoriev I.V."/>
            <person name="Lindberg D.R."/>
            <person name="Seaver E.C."/>
            <person name="Weisblat D.A."/>
            <person name="Putnam N.H."/>
            <person name="Rokhsar D.S."/>
        </authorList>
    </citation>
    <scope>NUCLEOTIDE SEQUENCE</scope>
    <source>
        <strain evidence="10 12">I ESC-2004</strain>
    </source>
</reference>
<dbReference type="GO" id="GO:0070736">
    <property type="term" value="F:protein-glycine ligase activity, initiating"/>
    <property type="evidence" value="ECO:0007669"/>
    <property type="project" value="TreeGrafter"/>
</dbReference>
<evidence type="ECO:0000256" key="6">
    <source>
        <dbReference type="ARBA" id="ARBA00023212"/>
    </source>
</evidence>
<reference evidence="12" key="1">
    <citation type="submission" date="2012-12" db="EMBL/GenBank/DDBJ databases">
        <authorList>
            <person name="Hellsten U."/>
            <person name="Grimwood J."/>
            <person name="Chapman J.A."/>
            <person name="Shapiro H."/>
            <person name="Aerts A."/>
            <person name="Otillar R.P."/>
            <person name="Terry A.Y."/>
            <person name="Boore J.L."/>
            <person name="Simakov O."/>
            <person name="Marletaz F."/>
            <person name="Cho S.-J."/>
            <person name="Edsinger-Gonzales E."/>
            <person name="Havlak P."/>
            <person name="Kuo D.-H."/>
            <person name="Larsson T."/>
            <person name="Lv J."/>
            <person name="Arendt D."/>
            <person name="Savage R."/>
            <person name="Osoegawa K."/>
            <person name="de Jong P."/>
            <person name="Lindberg D.R."/>
            <person name="Seaver E.C."/>
            <person name="Weisblat D.A."/>
            <person name="Putnam N.H."/>
            <person name="Grigoriev I.V."/>
            <person name="Rokhsar D.S."/>
        </authorList>
    </citation>
    <scope>NUCLEOTIDE SEQUENCE</scope>
    <source>
        <strain evidence="12">I ESC-2004</strain>
    </source>
</reference>
<dbReference type="InterPro" id="IPR011761">
    <property type="entry name" value="ATP-grasp"/>
</dbReference>
<evidence type="ECO:0000313" key="12">
    <source>
        <dbReference type="Proteomes" id="UP000014760"/>
    </source>
</evidence>
<evidence type="ECO:0000256" key="4">
    <source>
        <dbReference type="ARBA" id="ARBA00022741"/>
    </source>
</evidence>
<dbReference type="EMBL" id="AMQN01003570">
    <property type="status" value="NOT_ANNOTATED_CDS"/>
    <property type="molecule type" value="Genomic_DNA"/>
</dbReference>
<feature type="compositionally biased region" description="Polar residues" evidence="8">
    <location>
        <begin position="1"/>
        <end position="19"/>
    </location>
</feature>
<dbReference type="HOGENOM" id="CLU_010131_5_2_1"/>